<evidence type="ECO:0000313" key="4">
    <source>
        <dbReference type="Proteomes" id="UP001239680"/>
    </source>
</evidence>
<evidence type="ECO:0000313" key="3">
    <source>
        <dbReference type="EMBL" id="MDQ2065360.1"/>
    </source>
</evidence>
<reference evidence="3 4" key="1">
    <citation type="submission" date="2023-08" db="EMBL/GenBank/DDBJ databases">
        <title>Characterization of two Paracoccaceae strains isolated from Phycosphere and proposal of Xinfangfangia lacusdiani sp. nov.</title>
        <authorList>
            <person name="Deng Y."/>
            <person name="Zhang Y.Q."/>
        </authorList>
    </citation>
    <scope>NUCLEOTIDE SEQUENCE [LARGE SCALE GENOMIC DNA]</scope>
    <source>
        <strain evidence="3 4">CPCC 101601</strain>
    </source>
</reference>
<dbReference type="Pfam" id="PF14559">
    <property type="entry name" value="TPR_19"/>
    <property type="match status" value="1"/>
</dbReference>
<keyword evidence="1" id="KW-0802">TPR repeat</keyword>
<dbReference type="SMART" id="SM00028">
    <property type="entry name" value="TPR"/>
    <property type="match status" value="3"/>
</dbReference>
<dbReference type="InterPro" id="IPR011990">
    <property type="entry name" value="TPR-like_helical_dom_sf"/>
</dbReference>
<name>A0ABU0VUF1_9RHOB</name>
<keyword evidence="2" id="KW-0732">Signal</keyword>
<dbReference type="PANTHER" id="PTHR12558:SF13">
    <property type="entry name" value="CELL DIVISION CYCLE PROTEIN 27 HOMOLOG"/>
    <property type="match status" value="1"/>
</dbReference>
<dbReference type="EMBL" id="JAVDBT010000002">
    <property type="protein sequence ID" value="MDQ2065360.1"/>
    <property type="molecule type" value="Genomic_DNA"/>
</dbReference>
<dbReference type="InterPro" id="IPR019734">
    <property type="entry name" value="TPR_rpt"/>
</dbReference>
<dbReference type="Gene3D" id="1.25.40.10">
    <property type="entry name" value="Tetratricopeptide repeat domain"/>
    <property type="match status" value="1"/>
</dbReference>
<sequence>MLKRASALIKMAFLAVLLSGCVASTSGGGAGQDETVQVAEAAYSVGDYVESARLFELAATRHPNSVTALIGLGKSYAALGQFSRANNALMRASALGGRHPEVHNQLGNLALLELHPKQAIEHFDRALTLDRKNLAGLTGKAVSLDYLSRHAEAQDVYRSALQSYPTNFALLSNFALSQVLSGSIGQGTKLMEELLRDPSHGSTARANLAIAYALDGRERDARALLSGLMSDAEVAEALRHYARVRKEYLAGKPVGYLIFQ</sequence>
<dbReference type="Proteomes" id="UP001239680">
    <property type="component" value="Unassembled WGS sequence"/>
</dbReference>
<dbReference type="PANTHER" id="PTHR12558">
    <property type="entry name" value="CELL DIVISION CYCLE 16,23,27"/>
    <property type="match status" value="1"/>
</dbReference>
<keyword evidence="4" id="KW-1185">Reference proteome</keyword>
<accession>A0ABU0VUF1</accession>
<protein>
    <recommendedName>
        <fullName evidence="5">Tetratricopeptide repeat protein</fullName>
    </recommendedName>
</protein>
<gene>
    <name evidence="3" type="ORF">Q9295_03155</name>
</gene>
<feature type="chain" id="PRO_5047336041" description="Tetratricopeptide repeat protein" evidence="2">
    <location>
        <begin position="24"/>
        <end position="260"/>
    </location>
</feature>
<evidence type="ECO:0000256" key="1">
    <source>
        <dbReference type="PROSITE-ProRule" id="PRU00339"/>
    </source>
</evidence>
<comment type="caution">
    <text evidence="3">The sequence shown here is derived from an EMBL/GenBank/DDBJ whole genome shotgun (WGS) entry which is preliminary data.</text>
</comment>
<evidence type="ECO:0008006" key="5">
    <source>
        <dbReference type="Google" id="ProtNLM"/>
    </source>
</evidence>
<feature type="repeat" description="TPR" evidence="1">
    <location>
        <begin position="100"/>
        <end position="133"/>
    </location>
</feature>
<dbReference type="RefSeq" id="WP_306679049.1">
    <property type="nucleotide sequence ID" value="NZ_JAVDBT010000002.1"/>
</dbReference>
<dbReference type="PROSITE" id="PS50005">
    <property type="entry name" value="TPR"/>
    <property type="match status" value="1"/>
</dbReference>
<evidence type="ECO:0000256" key="2">
    <source>
        <dbReference type="SAM" id="SignalP"/>
    </source>
</evidence>
<dbReference type="SUPFAM" id="SSF48452">
    <property type="entry name" value="TPR-like"/>
    <property type="match status" value="1"/>
</dbReference>
<proteinExistence type="predicted"/>
<dbReference type="PROSITE" id="PS51257">
    <property type="entry name" value="PROKAR_LIPOPROTEIN"/>
    <property type="match status" value="1"/>
</dbReference>
<feature type="signal peptide" evidence="2">
    <location>
        <begin position="1"/>
        <end position="23"/>
    </location>
</feature>
<organism evidence="3 4">
    <name type="scientific">Pseudogemmobacter lacusdianii</name>
    <dbReference type="NCBI Taxonomy" id="3069608"/>
    <lineage>
        <taxon>Bacteria</taxon>
        <taxon>Pseudomonadati</taxon>
        <taxon>Pseudomonadota</taxon>
        <taxon>Alphaproteobacteria</taxon>
        <taxon>Rhodobacterales</taxon>
        <taxon>Paracoccaceae</taxon>
        <taxon>Pseudogemmobacter</taxon>
    </lineage>
</organism>